<dbReference type="EMBL" id="CM017695">
    <property type="protein sequence ID" value="TYH04681.1"/>
    <property type="molecule type" value="Genomic_DNA"/>
</dbReference>
<organism evidence="10 11">
    <name type="scientific">Gossypium darwinii</name>
    <name type="common">Darwin's cotton</name>
    <name type="synonym">Gossypium barbadense var. darwinii</name>
    <dbReference type="NCBI Taxonomy" id="34276"/>
    <lineage>
        <taxon>Eukaryota</taxon>
        <taxon>Viridiplantae</taxon>
        <taxon>Streptophyta</taxon>
        <taxon>Embryophyta</taxon>
        <taxon>Tracheophyta</taxon>
        <taxon>Spermatophyta</taxon>
        <taxon>Magnoliopsida</taxon>
        <taxon>eudicotyledons</taxon>
        <taxon>Gunneridae</taxon>
        <taxon>Pentapetalae</taxon>
        <taxon>rosids</taxon>
        <taxon>malvids</taxon>
        <taxon>Malvales</taxon>
        <taxon>Malvaceae</taxon>
        <taxon>Malvoideae</taxon>
        <taxon>Gossypium</taxon>
    </lineage>
</organism>
<protein>
    <recommendedName>
        <fullName evidence="9">Defensin-like protein</fullName>
    </recommendedName>
</protein>
<evidence type="ECO:0000256" key="9">
    <source>
        <dbReference type="RuleBase" id="RU367109"/>
    </source>
</evidence>
<keyword evidence="7 9" id="KW-0611">Plant defense</keyword>
<evidence type="ECO:0000256" key="5">
    <source>
        <dbReference type="ARBA" id="ARBA00022577"/>
    </source>
</evidence>
<feature type="chain" id="PRO_5027153487" description="Defensin-like protein" evidence="9">
    <location>
        <begin position="26"/>
        <end position="141"/>
    </location>
</feature>
<dbReference type="InterPro" id="IPR039641">
    <property type="entry name" value="LCR"/>
</dbReference>
<evidence type="ECO:0000256" key="8">
    <source>
        <dbReference type="ARBA" id="ARBA00023157"/>
    </source>
</evidence>
<evidence type="ECO:0000256" key="7">
    <source>
        <dbReference type="ARBA" id="ARBA00022821"/>
    </source>
</evidence>
<evidence type="ECO:0000313" key="10">
    <source>
        <dbReference type="EMBL" id="TYH04681.1"/>
    </source>
</evidence>
<reference evidence="10 11" key="1">
    <citation type="submission" date="2019-06" db="EMBL/GenBank/DDBJ databases">
        <title>WGS assembly of Gossypium darwinii.</title>
        <authorList>
            <person name="Chen Z.J."/>
            <person name="Sreedasyam A."/>
            <person name="Ando A."/>
            <person name="Song Q."/>
            <person name="De L."/>
            <person name="Hulse-Kemp A."/>
            <person name="Ding M."/>
            <person name="Ye W."/>
            <person name="Kirkbride R."/>
            <person name="Jenkins J."/>
            <person name="Plott C."/>
            <person name="Lovell J."/>
            <person name="Lin Y.-M."/>
            <person name="Vaughn R."/>
            <person name="Liu B."/>
            <person name="Li W."/>
            <person name="Simpson S."/>
            <person name="Scheffler B."/>
            <person name="Saski C."/>
            <person name="Grover C."/>
            <person name="Hu G."/>
            <person name="Conover J."/>
            <person name="Carlson J."/>
            <person name="Shu S."/>
            <person name="Boston L."/>
            <person name="Williams M."/>
            <person name="Peterson D."/>
            <person name="Mcgee K."/>
            <person name="Jones D."/>
            <person name="Wendel J."/>
            <person name="Stelly D."/>
            <person name="Grimwood J."/>
            <person name="Schmutz J."/>
        </authorList>
    </citation>
    <scope>NUCLEOTIDE SEQUENCE [LARGE SCALE GENOMIC DNA]</scope>
    <source>
        <strain evidence="10">1808015.09</strain>
    </source>
</reference>
<dbReference type="GO" id="GO:0005576">
    <property type="term" value="C:extracellular region"/>
    <property type="evidence" value="ECO:0007669"/>
    <property type="project" value="UniProtKB-SubCell"/>
</dbReference>
<keyword evidence="11" id="KW-1185">Reference proteome</keyword>
<dbReference type="Proteomes" id="UP000323506">
    <property type="component" value="Chromosome A08"/>
</dbReference>
<gene>
    <name evidence="10" type="ORF">ES288_A08G025800v1</name>
</gene>
<dbReference type="AlphaFoldDB" id="A0A5D2FFN1"/>
<dbReference type="GO" id="GO:0031640">
    <property type="term" value="P:killing of cells of another organism"/>
    <property type="evidence" value="ECO:0007669"/>
    <property type="project" value="UniProtKB-UniRule"/>
</dbReference>
<keyword evidence="6 9" id="KW-0732">Signal</keyword>
<comment type="subcellular location">
    <subcellularLocation>
        <location evidence="1 9">Secreted</location>
    </subcellularLocation>
</comment>
<name>A0A5D2FFN1_GOSDA</name>
<sequence>MIKFFPLFYNFAILLILNTSGKVNGTQCEEKIGICDKDYNSKCEVSKNGKGMCEKLSQNDVGTCKCSYECNDNGNGNGNGNVSRKNKKCNGGIGLCSEQCDESCCERNCAIKYPGPLGGYGFCMNIVGAPAPYECICYFNC</sequence>
<evidence type="ECO:0000313" key="11">
    <source>
        <dbReference type="Proteomes" id="UP000323506"/>
    </source>
</evidence>
<dbReference type="PANTHER" id="PTHR36788">
    <property type="entry name" value="DEFENSIN-LIKE PROTEIN 183"/>
    <property type="match status" value="1"/>
</dbReference>
<accession>A0A5D2FFN1</accession>
<evidence type="ECO:0000256" key="4">
    <source>
        <dbReference type="ARBA" id="ARBA00022529"/>
    </source>
</evidence>
<proteinExistence type="inferred from homology"/>
<evidence type="ECO:0000256" key="3">
    <source>
        <dbReference type="ARBA" id="ARBA00022525"/>
    </source>
</evidence>
<feature type="signal peptide" evidence="9">
    <location>
        <begin position="1"/>
        <end position="25"/>
    </location>
</feature>
<evidence type="ECO:0000256" key="2">
    <source>
        <dbReference type="ARBA" id="ARBA00006722"/>
    </source>
</evidence>
<keyword evidence="5 9" id="KW-0295">Fungicide</keyword>
<keyword evidence="8" id="KW-1015">Disulfide bond</keyword>
<evidence type="ECO:0000256" key="1">
    <source>
        <dbReference type="ARBA" id="ARBA00004613"/>
    </source>
</evidence>
<comment type="similarity">
    <text evidence="2 9">Belongs to the DEFL family.</text>
</comment>
<evidence type="ECO:0000256" key="6">
    <source>
        <dbReference type="ARBA" id="ARBA00022729"/>
    </source>
</evidence>
<keyword evidence="3 9" id="KW-0964">Secreted</keyword>
<keyword evidence="4 9" id="KW-0929">Antimicrobial</keyword>
<dbReference type="GO" id="GO:0050832">
    <property type="term" value="P:defense response to fungus"/>
    <property type="evidence" value="ECO:0007669"/>
    <property type="project" value="UniProtKB-UniRule"/>
</dbReference>
<dbReference type="PANTHER" id="PTHR36788:SF2">
    <property type="entry name" value="DEFENSIN-LIKE PROTEIN 183"/>
    <property type="match status" value="1"/>
</dbReference>